<organism evidence="3 4">
    <name type="scientific">Marasmius crinis-equi</name>
    <dbReference type="NCBI Taxonomy" id="585013"/>
    <lineage>
        <taxon>Eukaryota</taxon>
        <taxon>Fungi</taxon>
        <taxon>Dikarya</taxon>
        <taxon>Basidiomycota</taxon>
        <taxon>Agaricomycotina</taxon>
        <taxon>Agaricomycetes</taxon>
        <taxon>Agaricomycetidae</taxon>
        <taxon>Agaricales</taxon>
        <taxon>Marasmiineae</taxon>
        <taxon>Marasmiaceae</taxon>
        <taxon>Marasmius</taxon>
    </lineage>
</organism>
<feature type="domain" description="Nephrocystin 3-like N-terminal" evidence="2">
    <location>
        <begin position="44"/>
        <end position="224"/>
    </location>
</feature>
<dbReference type="InterPro" id="IPR027417">
    <property type="entry name" value="P-loop_NTPase"/>
</dbReference>
<dbReference type="Proteomes" id="UP001465976">
    <property type="component" value="Unassembled WGS sequence"/>
</dbReference>
<evidence type="ECO:0000313" key="3">
    <source>
        <dbReference type="EMBL" id="KAL0567758.1"/>
    </source>
</evidence>
<dbReference type="EMBL" id="JBAHYK010001505">
    <property type="protein sequence ID" value="KAL0567758.1"/>
    <property type="molecule type" value="Genomic_DNA"/>
</dbReference>
<name>A0ABR3EY93_9AGAR</name>
<evidence type="ECO:0000313" key="4">
    <source>
        <dbReference type="Proteomes" id="UP001465976"/>
    </source>
</evidence>
<dbReference type="PANTHER" id="PTHR10039:SF17">
    <property type="entry name" value="FUNGAL STAND N-TERMINAL GOODBYE DOMAIN-CONTAINING PROTEIN-RELATED"/>
    <property type="match status" value="1"/>
</dbReference>
<evidence type="ECO:0000259" key="2">
    <source>
        <dbReference type="Pfam" id="PF24883"/>
    </source>
</evidence>
<dbReference type="PANTHER" id="PTHR10039">
    <property type="entry name" value="AMELOGENIN"/>
    <property type="match status" value="1"/>
</dbReference>
<proteinExistence type="predicted"/>
<keyword evidence="1" id="KW-0677">Repeat</keyword>
<dbReference type="SUPFAM" id="SSF52540">
    <property type="entry name" value="P-loop containing nucleoside triphosphate hydrolases"/>
    <property type="match status" value="1"/>
</dbReference>
<protein>
    <recommendedName>
        <fullName evidence="2">Nephrocystin 3-like N-terminal domain-containing protein</fullName>
    </recommendedName>
</protein>
<sequence>QGSNLGLGIQKLATKAAFSALFNSKARDAQTGCLEGTRERVIKELSHWVEITDSEWLCWLYGGAGVGKSAVAQSICEKYQDSRLAASFYFSRNDSSRNAFDPFIPTIVHQLATNPAYEKAGFTSALDDIIHSKPGLFDMRWDDQFKWLVHEPLTRIEPAKRDGLPTLVVIDGLDECMGIGRSTSDVTERSTSDPIKAQETLLSIIRNAVSTHPSLPLRFLILSRPEHTIRTFFHSTPTRPGLVHKPVDMRNYRTEADRDIRLFLEKEFAALPDSHREAMIEAGWPGEDIIQELIRKSDGHFIYVVTLMKYISQRNDPELKLPQERLDIILRTDETLYPDLSDLDWLFHHILRQFIAVRERILLPILQLLVTRHRVPRLTRQIEELHDTIRWRSQHAISRILDLDYRQVATILSRLHSVIQAQRKVRRRHLTAIDAG</sequence>
<accession>A0ABR3EY93</accession>
<dbReference type="Pfam" id="PF24883">
    <property type="entry name" value="NPHP3_N"/>
    <property type="match status" value="1"/>
</dbReference>
<evidence type="ECO:0000256" key="1">
    <source>
        <dbReference type="ARBA" id="ARBA00022737"/>
    </source>
</evidence>
<feature type="non-terminal residue" evidence="3">
    <location>
        <position position="1"/>
    </location>
</feature>
<gene>
    <name evidence="3" type="ORF">V5O48_014239</name>
</gene>
<dbReference type="Gene3D" id="3.40.50.300">
    <property type="entry name" value="P-loop containing nucleotide triphosphate hydrolases"/>
    <property type="match status" value="1"/>
</dbReference>
<comment type="caution">
    <text evidence="3">The sequence shown here is derived from an EMBL/GenBank/DDBJ whole genome shotgun (WGS) entry which is preliminary data.</text>
</comment>
<keyword evidence="4" id="KW-1185">Reference proteome</keyword>
<dbReference type="InterPro" id="IPR056884">
    <property type="entry name" value="NPHP3-like_N"/>
</dbReference>
<reference evidence="3 4" key="1">
    <citation type="submission" date="2024-02" db="EMBL/GenBank/DDBJ databases">
        <title>A draft genome for the cacao thread blight pathogen Marasmius crinis-equi.</title>
        <authorList>
            <person name="Cohen S.P."/>
            <person name="Baruah I.K."/>
            <person name="Amoako-Attah I."/>
            <person name="Bukari Y."/>
            <person name="Meinhardt L.W."/>
            <person name="Bailey B.A."/>
        </authorList>
    </citation>
    <scope>NUCLEOTIDE SEQUENCE [LARGE SCALE GENOMIC DNA]</scope>
    <source>
        <strain evidence="3 4">GH-76</strain>
    </source>
</reference>